<accession>A0A8S1AWN4</accession>
<gene>
    <name evidence="1" type="ORF">APLA_LOCUS12276</name>
</gene>
<dbReference type="EMBL" id="CADEBC010000540">
    <property type="protein sequence ID" value="CAB3249789.1"/>
    <property type="molecule type" value="Genomic_DNA"/>
</dbReference>
<sequence length="182" mass="20431">MHSLFFSQPDFETRPDTAVMLMTQDVRERRKKGRRQLPDVTLRTGRGAVDRPRQETDGEGIPARAQWRRRRAAGGALAIDMASLRSDGRCERFGALQRRMPLAPRPSHPALSPHLLCIYRAAQPAQSGDAGMSNLPRASTTIYLCDVGMHAMFARTLRPSPQRARVTLCLFVTMNIKIAHVR</sequence>
<evidence type="ECO:0000313" key="2">
    <source>
        <dbReference type="Proteomes" id="UP000494106"/>
    </source>
</evidence>
<keyword evidence="2" id="KW-1185">Reference proteome</keyword>
<name>A0A8S1AWN4_ARCPL</name>
<comment type="caution">
    <text evidence="1">The sequence shown here is derived from an EMBL/GenBank/DDBJ whole genome shotgun (WGS) entry which is preliminary data.</text>
</comment>
<proteinExistence type="predicted"/>
<evidence type="ECO:0000313" key="1">
    <source>
        <dbReference type="EMBL" id="CAB3249789.1"/>
    </source>
</evidence>
<protein>
    <submittedName>
        <fullName evidence="1">Uncharacterized protein</fullName>
    </submittedName>
</protein>
<reference evidence="1 2" key="1">
    <citation type="submission" date="2020-04" db="EMBL/GenBank/DDBJ databases">
        <authorList>
            <person name="Wallbank WR R."/>
            <person name="Pardo Diaz C."/>
            <person name="Kozak K."/>
            <person name="Martin S."/>
            <person name="Jiggins C."/>
            <person name="Moest M."/>
            <person name="Warren A I."/>
            <person name="Byers J.R.P. K."/>
            <person name="Montejo-Kovacevich G."/>
            <person name="Yen C E."/>
        </authorList>
    </citation>
    <scope>NUCLEOTIDE SEQUENCE [LARGE SCALE GENOMIC DNA]</scope>
</reference>
<organism evidence="1 2">
    <name type="scientific">Arctia plantaginis</name>
    <name type="common">Wood tiger moth</name>
    <name type="synonym">Phalaena plantaginis</name>
    <dbReference type="NCBI Taxonomy" id="874455"/>
    <lineage>
        <taxon>Eukaryota</taxon>
        <taxon>Metazoa</taxon>
        <taxon>Ecdysozoa</taxon>
        <taxon>Arthropoda</taxon>
        <taxon>Hexapoda</taxon>
        <taxon>Insecta</taxon>
        <taxon>Pterygota</taxon>
        <taxon>Neoptera</taxon>
        <taxon>Endopterygota</taxon>
        <taxon>Lepidoptera</taxon>
        <taxon>Glossata</taxon>
        <taxon>Ditrysia</taxon>
        <taxon>Noctuoidea</taxon>
        <taxon>Erebidae</taxon>
        <taxon>Arctiinae</taxon>
        <taxon>Arctia</taxon>
    </lineage>
</organism>
<dbReference type="Proteomes" id="UP000494106">
    <property type="component" value="Unassembled WGS sequence"/>
</dbReference>
<dbReference type="AlphaFoldDB" id="A0A8S1AWN4"/>
<dbReference type="OrthoDB" id="7334435at2759"/>